<accession>A0A0G4GBP9</accession>
<evidence type="ECO:0000256" key="8">
    <source>
        <dbReference type="SAM" id="MobiDB-lite"/>
    </source>
</evidence>
<evidence type="ECO:0000256" key="1">
    <source>
        <dbReference type="ARBA" id="ARBA00004123"/>
    </source>
</evidence>
<proteinExistence type="inferred from homology"/>
<dbReference type="PANTHER" id="PTHR46030">
    <property type="entry name" value="ALPHA-KETOGLUTARATE-DEPENDENT DIOXYGENASE ALKB HOMOLOG 6"/>
    <property type="match status" value="1"/>
</dbReference>
<dbReference type="SUPFAM" id="SSF51197">
    <property type="entry name" value="Clavaminate synthase-like"/>
    <property type="match status" value="1"/>
</dbReference>
<evidence type="ECO:0000313" key="11">
    <source>
        <dbReference type="Proteomes" id="UP000041254"/>
    </source>
</evidence>
<dbReference type="Proteomes" id="UP000041254">
    <property type="component" value="Unassembled WGS sequence"/>
</dbReference>
<dbReference type="InParanoid" id="A0A0G4GBP9"/>
<evidence type="ECO:0000313" key="10">
    <source>
        <dbReference type="EMBL" id="CEM26559.1"/>
    </source>
</evidence>
<reference evidence="10 11" key="1">
    <citation type="submission" date="2014-11" db="EMBL/GenBank/DDBJ databases">
        <authorList>
            <person name="Zhu J."/>
            <person name="Qi W."/>
            <person name="Song R."/>
        </authorList>
    </citation>
    <scope>NUCLEOTIDE SEQUENCE [LARGE SCALE GENOMIC DNA]</scope>
</reference>
<dbReference type="OrthoDB" id="412814at2759"/>
<comment type="subcellular location">
    <subcellularLocation>
        <location evidence="1">Nucleus</location>
    </subcellularLocation>
</comment>
<keyword evidence="3" id="KW-0479">Metal-binding</keyword>
<dbReference type="InterPro" id="IPR027450">
    <property type="entry name" value="AlkB-like"/>
</dbReference>
<protein>
    <recommendedName>
        <fullName evidence="9">Fe2OG dioxygenase domain-containing protein</fullName>
    </recommendedName>
</protein>
<feature type="region of interest" description="Disordered" evidence="8">
    <location>
        <begin position="1"/>
        <end position="37"/>
    </location>
</feature>
<evidence type="ECO:0000256" key="7">
    <source>
        <dbReference type="ARBA" id="ARBA00023242"/>
    </source>
</evidence>
<dbReference type="InterPro" id="IPR005123">
    <property type="entry name" value="Oxoglu/Fe-dep_dioxygenase_dom"/>
</dbReference>
<feature type="compositionally biased region" description="Low complexity" evidence="8">
    <location>
        <begin position="20"/>
        <end position="29"/>
    </location>
</feature>
<dbReference type="Gene3D" id="2.60.120.590">
    <property type="entry name" value="Alpha-ketoglutarate-dependent dioxygenase AlkB-like"/>
    <property type="match status" value="1"/>
</dbReference>
<dbReference type="GO" id="GO:0005634">
    <property type="term" value="C:nucleus"/>
    <property type="evidence" value="ECO:0007669"/>
    <property type="project" value="UniProtKB-SubCell"/>
</dbReference>
<organism evidence="10 11">
    <name type="scientific">Vitrella brassicaformis (strain CCMP3155)</name>
    <dbReference type="NCBI Taxonomy" id="1169540"/>
    <lineage>
        <taxon>Eukaryota</taxon>
        <taxon>Sar</taxon>
        <taxon>Alveolata</taxon>
        <taxon>Colpodellida</taxon>
        <taxon>Vitrellaceae</taxon>
        <taxon>Vitrella</taxon>
    </lineage>
</organism>
<dbReference type="InterPro" id="IPR032862">
    <property type="entry name" value="ALKBH6"/>
</dbReference>
<sequence length="281" mass="30249">MRALLRKAKEKQTDRSLPRESPATSAEAPSAHDEEHHVEPICINEEATQSAEGGDAGVFTAPISSIRVVNDWIDRNTESVLVRNVARGEGRAVKLTGRSTQAYGGTVTSDGLADQEALPQWLQALSDRLVAQGVYPPSHTPNHVLINDYISPESGIFPHKDGAAYWPRVSILSLSSSAVMDFHRPRSGMSTSGECGDRPSTETVVCRVFLPPRSLLIFDGAAYTDYLHGICAVAADVIDESVLNTDPHTHGTSVARSESGRISLTIRHVPPATAKAHQLDG</sequence>
<feature type="domain" description="Fe2OG dioxygenase" evidence="9">
    <location>
        <begin position="140"/>
        <end position="270"/>
    </location>
</feature>
<evidence type="ECO:0000256" key="6">
    <source>
        <dbReference type="ARBA" id="ARBA00023004"/>
    </source>
</evidence>
<dbReference type="AlphaFoldDB" id="A0A0G4GBP9"/>
<dbReference type="GO" id="GO:0051213">
    <property type="term" value="F:dioxygenase activity"/>
    <property type="evidence" value="ECO:0007669"/>
    <property type="project" value="UniProtKB-KW"/>
</dbReference>
<evidence type="ECO:0000256" key="2">
    <source>
        <dbReference type="ARBA" id="ARBA00007879"/>
    </source>
</evidence>
<dbReference type="GO" id="GO:0046872">
    <property type="term" value="F:metal ion binding"/>
    <property type="evidence" value="ECO:0007669"/>
    <property type="project" value="UniProtKB-KW"/>
</dbReference>
<name>A0A0G4GBP9_VITBC</name>
<dbReference type="VEuPathDB" id="CryptoDB:Vbra_17399"/>
<dbReference type="Pfam" id="PF13532">
    <property type="entry name" value="2OG-FeII_Oxy_2"/>
    <property type="match status" value="1"/>
</dbReference>
<comment type="similarity">
    <text evidence="2">Belongs to the alkB family.</text>
</comment>
<dbReference type="PROSITE" id="PS51471">
    <property type="entry name" value="FE2OG_OXY"/>
    <property type="match status" value="1"/>
</dbReference>
<keyword evidence="4" id="KW-0223">Dioxygenase</keyword>
<dbReference type="PANTHER" id="PTHR46030:SF1">
    <property type="entry name" value="ALPHA-KETOGLUTARATE-DEPENDENT DIOXYGENASE ALKB HOMOLOG 6"/>
    <property type="match status" value="1"/>
</dbReference>
<dbReference type="EMBL" id="CDMY01000619">
    <property type="protein sequence ID" value="CEM26559.1"/>
    <property type="molecule type" value="Genomic_DNA"/>
</dbReference>
<dbReference type="InterPro" id="IPR037151">
    <property type="entry name" value="AlkB-like_sf"/>
</dbReference>
<keyword evidence="5" id="KW-0560">Oxidoreductase</keyword>
<gene>
    <name evidence="10" type="ORF">Vbra_17399</name>
</gene>
<evidence type="ECO:0000256" key="4">
    <source>
        <dbReference type="ARBA" id="ARBA00022964"/>
    </source>
</evidence>
<keyword evidence="6" id="KW-0408">Iron</keyword>
<keyword evidence="7" id="KW-0539">Nucleus</keyword>
<evidence type="ECO:0000256" key="3">
    <source>
        <dbReference type="ARBA" id="ARBA00022723"/>
    </source>
</evidence>
<evidence type="ECO:0000259" key="9">
    <source>
        <dbReference type="PROSITE" id="PS51471"/>
    </source>
</evidence>
<dbReference type="STRING" id="1169540.A0A0G4GBP9"/>
<keyword evidence="11" id="KW-1185">Reference proteome</keyword>
<evidence type="ECO:0000256" key="5">
    <source>
        <dbReference type="ARBA" id="ARBA00023002"/>
    </source>
</evidence>